<evidence type="ECO:0000259" key="2">
    <source>
        <dbReference type="Pfam" id="PF14020"/>
    </source>
</evidence>
<dbReference type="RefSeq" id="WP_182891747.1">
    <property type="nucleotide sequence ID" value="NZ_JACGZW010000005.1"/>
</dbReference>
<dbReference type="EMBL" id="JACGZW010000005">
    <property type="protein sequence ID" value="MBB1154682.1"/>
    <property type="molecule type" value="Genomic_DNA"/>
</dbReference>
<reference evidence="3 4" key="1">
    <citation type="submission" date="2020-08" db="EMBL/GenBank/DDBJ databases">
        <title>Amycolatopsis sp. nov. DR6-1 isolated from Dendrobium heterocarpum.</title>
        <authorList>
            <person name="Tedsree N."/>
            <person name="Kuncharoen N."/>
            <person name="Likhitwitayawuid K."/>
            <person name="Tanasupawat S."/>
        </authorList>
    </citation>
    <scope>NUCLEOTIDE SEQUENCE [LARGE SCALE GENOMIC DNA]</scope>
    <source>
        <strain evidence="3 4">DR6-1</strain>
    </source>
</reference>
<protein>
    <submittedName>
        <fullName evidence="3">DUF4236 domain-containing protein</fullName>
    </submittedName>
</protein>
<dbReference type="Proteomes" id="UP000526734">
    <property type="component" value="Unassembled WGS sequence"/>
</dbReference>
<name>A0A7W3VXW7_9PSEU</name>
<dbReference type="InterPro" id="IPR025330">
    <property type="entry name" value="DUF4236"/>
</dbReference>
<proteinExistence type="predicted"/>
<feature type="domain" description="DUF4236" evidence="2">
    <location>
        <begin position="3"/>
        <end position="47"/>
    </location>
</feature>
<keyword evidence="4" id="KW-1185">Reference proteome</keyword>
<organism evidence="3 4">
    <name type="scientific">Amycolatopsis dendrobii</name>
    <dbReference type="NCBI Taxonomy" id="2760662"/>
    <lineage>
        <taxon>Bacteria</taxon>
        <taxon>Bacillati</taxon>
        <taxon>Actinomycetota</taxon>
        <taxon>Actinomycetes</taxon>
        <taxon>Pseudonocardiales</taxon>
        <taxon>Pseudonocardiaceae</taxon>
        <taxon>Amycolatopsis</taxon>
    </lineage>
</organism>
<dbReference type="AlphaFoldDB" id="A0A7W3VXW7"/>
<dbReference type="Pfam" id="PF14020">
    <property type="entry name" value="DUF4236"/>
    <property type="match status" value="1"/>
</dbReference>
<feature type="transmembrane region" description="Helical" evidence="1">
    <location>
        <begin position="109"/>
        <end position="137"/>
    </location>
</feature>
<dbReference type="Gene3D" id="3.30.70.2330">
    <property type="match status" value="1"/>
</dbReference>
<evidence type="ECO:0000313" key="3">
    <source>
        <dbReference type="EMBL" id="MBB1154682.1"/>
    </source>
</evidence>
<keyword evidence="1" id="KW-1133">Transmembrane helix</keyword>
<keyword evidence="1" id="KW-0472">Membrane</keyword>
<accession>A0A7W3VXW7</accession>
<evidence type="ECO:0000256" key="1">
    <source>
        <dbReference type="SAM" id="Phobius"/>
    </source>
</evidence>
<gene>
    <name evidence="3" type="ORF">H4281_16190</name>
</gene>
<comment type="caution">
    <text evidence="3">The sequence shown here is derived from an EMBL/GenBank/DDBJ whole genome shotgun (WGS) entry which is preliminary data.</text>
</comment>
<keyword evidence="1" id="KW-0812">Transmembrane</keyword>
<evidence type="ECO:0000313" key="4">
    <source>
        <dbReference type="Proteomes" id="UP000526734"/>
    </source>
</evidence>
<sequence length="605" mass="65167">MSFYLRTRVKVGPLRVSMSRAGLGASVGVPGFRVGAGPRGAYVTLGGGLVSYRATTRSTAPSAPPLLPASDVVMADITGATTLEMAAADSSEFVSQLNDAARSMRRWPWVLVLALALAGASPWTLLAGVPLTVWVFLKDRIRRTVVVFYDVQDAGEARRFQGLVDAFGPVREARRAWHVVASGALSTTRQHKVNAGASALVKRHSLDRGIGGPPHLSANIAVPSLATGHRAAYFLPDRVLLREGKHYADVRYADLRIEADVQRFIESGSVPGDSRVVEHTWQYVNVKGGPDRRYKNNRRLPVLEYGSLRLSGPNGYRATFDFSTPRASSALAGSLRAMTAPIAPPVAVTPPEPDRIQVAPAAPLTRRRLSADGRISIVGEAHYQPALRRAARGMPAGDRFDQHLPAVALLVPEPRNPHDLHAVRVAAIHPAGTETVGYLSRSDARSYQPVLRALGDAGYAGTCPARITGGGNGRRYGMYLHLAGPDALEIANLVTEADLLTPERTVTVTKEENHQETLRHYHSGPLRTIVAAELAPSTVSSGKHKGSYAIEVRLDGQRVGELTAAMSARYRHLVTGAPRCEAFITHGARGFQLELRLPKADPVPR</sequence>